<accession>A0A830HAN5</accession>
<feature type="domain" description="TRAM" evidence="6">
    <location>
        <begin position="226"/>
        <end position="285"/>
    </location>
</feature>
<feature type="binding site" evidence="4">
    <location>
        <position position="554"/>
    </location>
    <ligand>
        <name>S-adenosyl-L-methionine</name>
        <dbReference type="ChEBI" id="CHEBI:59789"/>
    </ligand>
</feature>
<dbReference type="PANTHER" id="PTHR11061">
    <property type="entry name" value="RNA M5U METHYLTRANSFERASE"/>
    <property type="match status" value="1"/>
</dbReference>
<feature type="compositionally biased region" description="Acidic residues" evidence="5">
    <location>
        <begin position="83"/>
        <end position="92"/>
    </location>
</feature>
<dbReference type="InterPro" id="IPR012340">
    <property type="entry name" value="NA-bd_OB-fold"/>
</dbReference>
<evidence type="ECO:0000256" key="4">
    <source>
        <dbReference type="PROSITE-ProRule" id="PRU01024"/>
    </source>
</evidence>
<dbReference type="GO" id="GO:0006396">
    <property type="term" value="P:RNA processing"/>
    <property type="evidence" value="ECO:0007669"/>
    <property type="project" value="InterPro"/>
</dbReference>
<dbReference type="Pfam" id="PF01938">
    <property type="entry name" value="TRAM"/>
    <property type="match status" value="1"/>
</dbReference>
<evidence type="ECO:0000256" key="3">
    <source>
        <dbReference type="ARBA" id="ARBA00022691"/>
    </source>
</evidence>
<evidence type="ECO:0000313" key="8">
    <source>
        <dbReference type="Proteomes" id="UP000660262"/>
    </source>
</evidence>
<feature type="binding site" evidence="4">
    <location>
        <position position="604"/>
    </location>
    <ligand>
        <name>S-adenosyl-L-methionine</name>
        <dbReference type="ChEBI" id="CHEBI:59789"/>
    </ligand>
</feature>
<feature type="compositionally biased region" description="Low complexity" evidence="5">
    <location>
        <begin position="72"/>
        <end position="82"/>
    </location>
</feature>
<comment type="similarity">
    <text evidence="4">Belongs to the class I-like SAM-binding methyltransferase superfamily. RNA M5U methyltransferase family.</text>
</comment>
<reference evidence="7" key="1">
    <citation type="submission" date="2020-10" db="EMBL/GenBank/DDBJ databases">
        <title>Unveiling of a novel bifunctional photoreceptor, Dualchrome1, isolated from a cosmopolitan green alga.</title>
        <authorList>
            <person name="Suzuki S."/>
            <person name="Kawachi M."/>
        </authorList>
    </citation>
    <scope>NUCLEOTIDE SEQUENCE</scope>
    <source>
        <strain evidence="7">NIES 2893</strain>
    </source>
</reference>
<dbReference type="Proteomes" id="UP000660262">
    <property type="component" value="Unassembled WGS sequence"/>
</dbReference>
<dbReference type="PANTHER" id="PTHR11061:SF30">
    <property type="entry name" value="TRNA (URACIL(54)-C(5))-METHYLTRANSFERASE"/>
    <property type="match status" value="1"/>
</dbReference>
<dbReference type="Gene3D" id="3.40.50.150">
    <property type="entry name" value="Vaccinia Virus protein VP39"/>
    <property type="match status" value="1"/>
</dbReference>
<evidence type="ECO:0000313" key="7">
    <source>
        <dbReference type="EMBL" id="GHP04164.1"/>
    </source>
</evidence>
<keyword evidence="1 4" id="KW-0489">Methyltransferase</keyword>
<gene>
    <name evidence="7" type="ORF">PPROV_000291800</name>
</gene>
<dbReference type="PROSITE" id="PS50926">
    <property type="entry name" value="TRAM"/>
    <property type="match status" value="1"/>
</dbReference>
<dbReference type="Gene3D" id="2.40.50.1070">
    <property type="match status" value="1"/>
</dbReference>
<dbReference type="GO" id="GO:0008173">
    <property type="term" value="F:RNA methyltransferase activity"/>
    <property type="evidence" value="ECO:0007669"/>
    <property type="project" value="InterPro"/>
</dbReference>
<keyword evidence="8" id="KW-1185">Reference proteome</keyword>
<feature type="binding site" evidence="4">
    <location>
        <position position="664"/>
    </location>
    <ligand>
        <name>S-adenosyl-L-methionine</name>
        <dbReference type="ChEBI" id="CHEBI:59789"/>
    </ligand>
</feature>
<dbReference type="SUPFAM" id="SSF50249">
    <property type="entry name" value="Nucleic acid-binding proteins"/>
    <property type="match status" value="1"/>
</dbReference>
<dbReference type="InterPro" id="IPR030391">
    <property type="entry name" value="MeTrfase_TrmA_CS"/>
</dbReference>
<dbReference type="EMBL" id="BNJQ01000007">
    <property type="protein sequence ID" value="GHP04164.1"/>
    <property type="molecule type" value="Genomic_DNA"/>
</dbReference>
<feature type="compositionally biased region" description="Basic and acidic residues" evidence="5">
    <location>
        <begin position="136"/>
        <end position="193"/>
    </location>
</feature>
<protein>
    <recommendedName>
        <fullName evidence="6">TRAM domain-containing protein</fullName>
    </recommendedName>
</protein>
<evidence type="ECO:0000256" key="1">
    <source>
        <dbReference type="ARBA" id="ARBA00022603"/>
    </source>
</evidence>
<dbReference type="InterPro" id="IPR002792">
    <property type="entry name" value="TRAM_dom"/>
</dbReference>
<feature type="region of interest" description="Disordered" evidence="5">
    <location>
        <begin position="29"/>
        <end position="95"/>
    </location>
</feature>
<name>A0A830HAN5_9CHLO</name>
<dbReference type="PROSITE" id="PS51687">
    <property type="entry name" value="SAM_MT_RNA_M5U"/>
    <property type="match status" value="1"/>
</dbReference>
<dbReference type="AlphaFoldDB" id="A0A830HAN5"/>
<feature type="region of interest" description="Disordered" evidence="5">
    <location>
        <begin position="128"/>
        <end position="227"/>
    </location>
</feature>
<keyword evidence="3 4" id="KW-0949">S-adenosyl-L-methionine</keyword>
<evidence type="ECO:0000259" key="6">
    <source>
        <dbReference type="PROSITE" id="PS50926"/>
    </source>
</evidence>
<dbReference type="PROSITE" id="PS01231">
    <property type="entry name" value="TRMA_2"/>
    <property type="match status" value="1"/>
</dbReference>
<comment type="caution">
    <text evidence="7">The sequence shown here is derived from an EMBL/GenBank/DDBJ whole genome shotgun (WGS) entry which is preliminary data.</text>
</comment>
<feature type="active site" description="Nucleophile" evidence="4">
    <location>
        <position position="691"/>
    </location>
</feature>
<dbReference type="Pfam" id="PF05958">
    <property type="entry name" value="tRNA_U5-meth_tr"/>
    <property type="match status" value="1"/>
</dbReference>
<feature type="binding site" evidence="4">
    <location>
        <position position="583"/>
    </location>
    <ligand>
        <name>S-adenosyl-L-methionine</name>
        <dbReference type="ChEBI" id="CHEBI:59789"/>
    </ligand>
</feature>
<dbReference type="GO" id="GO:0032259">
    <property type="term" value="P:methylation"/>
    <property type="evidence" value="ECO:0007669"/>
    <property type="project" value="UniProtKB-KW"/>
</dbReference>
<evidence type="ECO:0000256" key="2">
    <source>
        <dbReference type="ARBA" id="ARBA00022679"/>
    </source>
</evidence>
<evidence type="ECO:0000256" key="5">
    <source>
        <dbReference type="SAM" id="MobiDB-lite"/>
    </source>
</evidence>
<keyword evidence="2 4" id="KW-0808">Transferase</keyword>
<dbReference type="CDD" id="cd02440">
    <property type="entry name" value="AdoMet_MTases"/>
    <property type="match status" value="1"/>
</dbReference>
<dbReference type="OrthoDB" id="10250660at2759"/>
<proteinExistence type="inferred from homology"/>
<sequence length="758" mass="83365">MSMMLIRRISVCRITMGPRGDKVAPFDASAVHSKRVRSRAPPSSYPGRFRNSSSSSSSSSSSLMPFIVTRASSSSPSSSSSSVEEESLDSSDDATTRQQLANATAAAKLATNAAASVDTSQLTSSFKLRRRGARTAQDEKEQREWARARWKMQRDERQKSVDEERVTHAREQWQAERDERVRQTREEQQRRLQEQQNYQKSLRPKGADLTPEQLAERDAKRSTKNKIKRGKDLEVTVTELAYGGKGVAKLDDGFPVFVERGLPGEVVRARITKKKKAYAEARKLNTISPPDDEVEAPCPAFGTCGGCKLQNLAYRKQLQYKGDQVRDLVQRIGGFGNASEIVQPAVAVADRYRYRNKMEFSASTRAWYAEPPPRREPLPEGAPPPPPEFHLGLHAPGQFDKILPLTECMLQHETADGILAHVVKRAPELGLLAYNAKSDDGYLRHLVLRRGNVSSAEPGAAEEDTFLAVLVTRDRGSGSDAPWEPDVAAAQDAALTTLMDELVERFPSLRSVYRASTATRNITVTSYDLHARDPAIYVRLLDLTFRISPDAFFQANTRGAEELYSLALDGAGLQSDDVALDLFCGTGSIGLCASRRCARVVGYELVESAVADATANAEANGVENATFVQGDLSRVEESLGGLLDNLAGASGREGRPPADVVFVNPNRPGLHPDLCTWLRKCGARKIVYVSCNPSTLARDLELLSCGDHGGDGAEEEEEGEGEVWWREDASYELEVVTPVDMFPQTPHVESVAVLQRRK</sequence>
<dbReference type="InterPro" id="IPR010280">
    <property type="entry name" value="U5_MeTrfase_fam"/>
</dbReference>
<dbReference type="Gene3D" id="2.40.50.140">
    <property type="entry name" value="Nucleic acid-binding proteins"/>
    <property type="match status" value="1"/>
</dbReference>
<organism evidence="7 8">
    <name type="scientific">Pycnococcus provasolii</name>
    <dbReference type="NCBI Taxonomy" id="41880"/>
    <lineage>
        <taxon>Eukaryota</taxon>
        <taxon>Viridiplantae</taxon>
        <taxon>Chlorophyta</taxon>
        <taxon>Pseudoscourfieldiophyceae</taxon>
        <taxon>Pseudoscourfieldiales</taxon>
        <taxon>Pycnococcaceae</taxon>
        <taxon>Pycnococcus</taxon>
    </lineage>
</organism>
<dbReference type="SUPFAM" id="SSF53335">
    <property type="entry name" value="S-adenosyl-L-methionine-dependent methyltransferases"/>
    <property type="match status" value="1"/>
</dbReference>
<feature type="compositionally biased region" description="Low complexity" evidence="5">
    <location>
        <begin position="52"/>
        <end position="62"/>
    </location>
</feature>
<dbReference type="InterPro" id="IPR029063">
    <property type="entry name" value="SAM-dependent_MTases_sf"/>
</dbReference>